<proteinExistence type="predicted"/>
<evidence type="ECO:0000313" key="2">
    <source>
        <dbReference type="Proteomes" id="UP000824890"/>
    </source>
</evidence>
<dbReference type="Proteomes" id="UP000824890">
    <property type="component" value="Unassembled WGS sequence"/>
</dbReference>
<comment type="caution">
    <text evidence="1">The sequence shown here is derived from an EMBL/GenBank/DDBJ whole genome shotgun (WGS) entry which is preliminary data.</text>
</comment>
<dbReference type="EMBL" id="JAGKQM010000002">
    <property type="protein sequence ID" value="KAH0938167.1"/>
    <property type="molecule type" value="Genomic_DNA"/>
</dbReference>
<gene>
    <name evidence="1" type="ORF">HID58_005628</name>
</gene>
<protein>
    <recommendedName>
        <fullName evidence="3">Reverse transcriptase zinc-binding domain-containing protein</fullName>
    </recommendedName>
</protein>
<keyword evidence="2" id="KW-1185">Reference proteome</keyword>
<organism evidence="1 2">
    <name type="scientific">Brassica napus</name>
    <name type="common">Rape</name>
    <dbReference type="NCBI Taxonomy" id="3708"/>
    <lineage>
        <taxon>Eukaryota</taxon>
        <taxon>Viridiplantae</taxon>
        <taxon>Streptophyta</taxon>
        <taxon>Embryophyta</taxon>
        <taxon>Tracheophyta</taxon>
        <taxon>Spermatophyta</taxon>
        <taxon>Magnoliopsida</taxon>
        <taxon>eudicotyledons</taxon>
        <taxon>Gunneridae</taxon>
        <taxon>Pentapetalae</taxon>
        <taxon>rosids</taxon>
        <taxon>malvids</taxon>
        <taxon>Brassicales</taxon>
        <taxon>Brassicaceae</taxon>
        <taxon>Brassiceae</taxon>
        <taxon>Brassica</taxon>
    </lineage>
</organism>
<evidence type="ECO:0008006" key="3">
    <source>
        <dbReference type="Google" id="ProtNLM"/>
    </source>
</evidence>
<accession>A0ABQ8E9T7</accession>
<reference evidence="1 2" key="1">
    <citation type="submission" date="2021-05" db="EMBL/GenBank/DDBJ databases">
        <title>Genome Assembly of Synthetic Allotetraploid Brassica napus Reveals Homoeologous Exchanges between Subgenomes.</title>
        <authorList>
            <person name="Davis J.T."/>
        </authorList>
    </citation>
    <scope>NUCLEOTIDE SEQUENCE [LARGE SCALE GENOMIC DNA]</scope>
    <source>
        <strain evidence="2">cv. Da-Ae</strain>
        <tissue evidence="1">Seedling</tissue>
    </source>
</reference>
<name>A0ABQ8E9T7_BRANA</name>
<sequence>MAPQSIWSSWFRVEILDGDIEKFWVINTRQKHSWLVNKLLDAREIIYPWIRQRVQNGETTYFWSTNWSPYGKLTDYLHTPGAMRFPVNKNATIAELWKNGAWVLPNARSDRQVERPTTNKTNKTLLLLCWQATLYTLWTERNNRLHNAQFSSPEILVSQIKLIIKNRAFSLRIDRPKLASSLLQLWFST</sequence>
<evidence type="ECO:0000313" key="1">
    <source>
        <dbReference type="EMBL" id="KAH0938167.1"/>
    </source>
</evidence>